<keyword evidence="3" id="KW-1185">Reference proteome</keyword>
<dbReference type="Proteomes" id="UP000824540">
    <property type="component" value="Unassembled WGS sequence"/>
</dbReference>
<dbReference type="EMBL" id="JAFBMS010000053">
    <property type="protein sequence ID" value="KAG9339520.1"/>
    <property type="molecule type" value="Genomic_DNA"/>
</dbReference>
<comment type="caution">
    <text evidence="2">The sequence shown here is derived from an EMBL/GenBank/DDBJ whole genome shotgun (WGS) entry which is preliminary data.</text>
</comment>
<feature type="region of interest" description="Disordered" evidence="1">
    <location>
        <begin position="52"/>
        <end position="89"/>
    </location>
</feature>
<organism evidence="2 3">
    <name type="scientific">Albula glossodonta</name>
    <name type="common">roundjaw bonefish</name>
    <dbReference type="NCBI Taxonomy" id="121402"/>
    <lineage>
        <taxon>Eukaryota</taxon>
        <taxon>Metazoa</taxon>
        <taxon>Chordata</taxon>
        <taxon>Craniata</taxon>
        <taxon>Vertebrata</taxon>
        <taxon>Euteleostomi</taxon>
        <taxon>Actinopterygii</taxon>
        <taxon>Neopterygii</taxon>
        <taxon>Teleostei</taxon>
        <taxon>Albuliformes</taxon>
        <taxon>Albulidae</taxon>
        <taxon>Albula</taxon>
    </lineage>
</organism>
<gene>
    <name evidence="2" type="ORF">JZ751_023662</name>
</gene>
<feature type="compositionally biased region" description="Basic residues" evidence="1">
    <location>
        <begin position="56"/>
        <end position="83"/>
    </location>
</feature>
<accession>A0A8T2NJR9</accession>
<sequence length="160" mass="18785">VWRGRDESQNFSQRFDAQLVREEKRAEVEEEVRVQVDELMRQELKNLKIAVDRVKEKKKKKGKKSSKKKKKKGKKSSKKKKRREKDQTADRTIESLYEELVIEGFLIKPMNVKLSEYIGEYSYLGTTLRQAEIEPMPSLSDVRQLIALYGILPLGEHTVF</sequence>
<proteinExistence type="predicted"/>
<dbReference type="PANTHER" id="PTHR14690">
    <property type="entry name" value="IQ MOTIF CONTAINING WITH AAA DOMAIN 1"/>
    <property type="match status" value="1"/>
</dbReference>
<dbReference type="OrthoDB" id="3046016at2759"/>
<dbReference type="AlphaFoldDB" id="A0A8T2NJR9"/>
<name>A0A8T2NJR9_9TELE</name>
<reference evidence="2" key="1">
    <citation type="thesis" date="2021" institute="BYU ScholarsArchive" country="Provo, UT, USA">
        <title>Applications of and Algorithms for Genome Assembly and Genomic Analyses with an Emphasis on Marine Teleosts.</title>
        <authorList>
            <person name="Pickett B.D."/>
        </authorList>
    </citation>
    <scope>NUCLEOTIDE SEQUENCE</scope>
    <source>
        <strain evidence="2">HI-2016</strain>
    </source>
</reference>
<feature type="non-terminal residue" evidence="2">
    <location>
        <position position="160"/>
    </location>
</feature>
<evidence type="ECO:0000256" key="1">
    <source>
        <dbReference type="SAM" id="MobiDB-lite"/>
    </source>
</evidence>
<evidence type="ECO:0000313" key="3">
    <source>
        <dbReference type="Proteomes" id="UP000824540"/>
    </source>
</evidence>
<protein>
    <submittedName>
        <fullName evidence="2">Uncharacterized protein</fullName>
    </submittedName>
</protein>
<dbReference type="InterPro" id="IPR052267">
    <property type="entry name" value="N-DRC_Component"/>
</dbReference>
<dbReference type="PANTHER" id="PTHR14690:SF11">
    <property type="entry name" value="IQ AND AAA DOMAIN-CONTAINING PROTEIN 1 ISOFORM X1"/>
    <property type="match status" value="1"/>
</dbReference>
<evidence type="ECO:0000313" key="2">
    <source>
        <dbReference type="EMBL" id="KAG9339520.1"/>
    </source>
</evidence>